<feature type="binding site" evidence="17">
    <location>
        <position position="132"/>
    </location>
    <ligand>
        <name>Ca(2+)</name>
        <dbReference type="ChEBI" id="CHEBI:29108"/>
        <label>1</label>
    </ligand>
</feature>
<feature type="binding site" evidence="17">
    <location>
        <position position="295"/>
    </location>
    <ligand>
        <name>Ca(2+)</name>
        <dbReference type="ChEBI" id="CHEBI:29108"/>
        <label>2</label>
    </ligand>
</feature>
<dbReference type="CDD" id="cd00693">
    <property type="entry name" value="secretory_peroxidase"/>
    <property type="match status" value="1"/>
</dbReference>
<keyword evidence="9 20" id="KW-0732">Signal</keyword>
<dbReference type="PANTHER" id="PTHR31517">
    <property type="match status" value="1"/>
</dbReference>
<reference evidence="22" key="1">
    <citation type="journal article" date="2019" name="Toxins">
        <title>Detection of Abrin-Like and Prepropulchellin-Like Toxin Genes and Transcripts Using Whole Genome Sequencing and Full-Length Transcript Sequencing of Abrus precatorius.</title>
        <authorList>
            <person name="Hovde B.T."/>
            <person name="Daligault H.E."/>
            <person name="Hanschen E.R."/>
            <person name="Kunde Y.A."/>
            <person name="Johnson M.B."/>
            <person name="Starkenburg S.R."/>
            <person name="Johnson S.L."/>
        </authorList>
    </citation>
    <scope>NUCLEOTIDE SEQUENCE [LARGE SCALE GENOMIC DNA]</scope>
</reference>
<evidence type="ECO:0000256" key="10">
    <source>
        <dbReference type="ARBA" id="ARBA00022837"/>
    </source>
</evidence>
<evidence type="ECO:0000256" key="15">
    <source>
        <dbReference type="PIRSR" id="PIRSR600823-1"/>
    </source>
</evidence>
<feature type="binding site" evidence="17">
    <location>
        <position position="118"/>
    </location>
    <ligand>
        <name>Ca(2+)</name>
        <dbReference type="ChEBI" id="CHEBI:29108"/>
        <label>1</label>
    </ligand>
</feature>
<evidence type="ECO:0000256" key="3">
    <source>
        <dbReference type="ARBA" id="ARBA00006873"/>
    </source>
</evidence>
<comment type="subcellular location">
    <subcellularLocation>
        <location evidence="20">Secreted</location>
    </subcellularLocation>
</comment>
<dbReference type="Gene3D" id="1.10.520.10">
    <property type="match status" value="1"/>
</dbReference>
<dbReference type="Gene3D" id="1.10.420.10">
    <property type="entry name" value="Peroxidase, domain 2"/>
    <property type="match status" value="1"/>
</dbReference>
<evidence type="ECO:0000313" key="23">
    <source>
        <dbReference type="RefSeq" id="XP_027362832.1"/>
    </source>
</evidence>
<feature type="active site" description="Proton acceptor" evidence="15">
    <location>
        <position position="108"/>
    </location>
</feature>
<keyword evidence="10 17" id="KW-0106">Calcium</keyword>
<keyword evidence="14 20" id="KW-0376">Hydrogen peroxide</keyword>
<evidence type="ECO:0000256" key="20">
    <source>
        <dbReference type="RuleBase" id="RU362060"/>
    </source>
</evidence>
<feature type="binding site" evidence="17">
    <location>
        <position position="300"/>
    </location>
    <ligand>
        <name>Ca(2+)</name>
        <dbReference type="ChEBI" id="CHEBI:29108"/>
        <label>2</label>
    </ligand>
</feature>
<reference evidence="23" key="2">
    <citation type="submission" date="2025-08" db="UniProtKB">
        <authorList>
            <consortium name="RefSeq"/>
        </authorList>
    </citation>
    <scope>IDENTIFICATION</scope>
    <source>
        <tissue evidence="23">Young leaves</tissue>
    </source>
</reference>
<dbReference type="InterPro" id="IPR002016">
    <property type="entry name" value="Haem_peroxidase"/>
</dbReference>
<evidence type="ECO:0000256" key="4">
    <source>
        <dbReference type="ARBA" id="ARBA00012313"/>
    </source>
</evidence>
<feature type="domain" description="Plant heme peroxidase family profile" evidence="21">
    <location>
        <begin position="67"/>
        <end position="373"/>
    </location>
</feature>
<dbReference type="GeneID" id="113870438"/>
<dbReference type="PROSITE" id="PS00436">
    <property type="entry name" value="PEROXIDASE_2"/>
    <property type="match status" value="1"/>
</dbReference>
<dbReference type="FunFam" id="1.10.420.10:FF:000007">
    <property type="entry name" value="Peroxidase"/>
    <property type="match status" value="1"/>
</dbReference>
<sequence length="373" mass="41569">MTRIFLTSLLLFHLFLVPSKAAEGLHNPQLPFRFPFPFGFPGRVEEPPQEYEQDKTDDKQTNQLNPNLREGFYSDTCPNAEKIVADVLANTIKKNPNAVANLIRLQFHDCFVVGCDASVLLDYSRDGGDQVEKSSMFNGLLLKGADLIDEIKTKLEEQCPQTVSCADTLAFATNEAMTLAGLPPRKPLGGRRDGLDSRATVAEDNNLPLPNWSMDQMLELFNKKGFNAEEMVVLLGAHSVGYAHCDVFVERLNNFQKSGKPDPELPGPVINELKGECKDPGTPQYRNPPVSFDETPTLLDNLFFKNLVERKKSLLITDSHLIADLRTTPIVQQMAADAELFRKRFAEVMVKLSSLNVLTGNDGEVRKICRSSN</sequence>
<evidence type="ECO:0000256" key="5">
    <source>
        <dbReference type="ARBA" id="ARBA00022525"/>
    </source>
</evidence>
<feature type="binding site" evidence="17">
    <location>
        <position position="293"/>
    </location>
    <ligand>
        <name>Ca(2+)</name>
        <dbReference type="ChEBI" id="CHEBI:29108"/>
        <label>2</label>
    </ligand>
</feature>
<feature type="binding site" evidence="16">
    <location>
        <position position="208"/>
    </location>
    <ligand>
        <name>substrate</name>
    </ligand>
</feature>
<evidence type="ECO:0000256" key="9">
    <source>
        <dbReference type="ARBA" id="ARBA00022729"/>
    </source>
</evidence>
<evidence type="ECO:0000256" key="13">
    <source>
        <dbReference type="ARBA" id="ARBA00023157"/>
    </source>
</evidence>
<dbReference type="FunFam" id="1.10.520.10:FF:000023">
    <property type="entry name" value="Peroxidase"/>
    <property type="match status" value="1"/>
</dbReference>
<comment type="similarity">
    <text evidence="3">Belongs to the peroxidase family. Ascorbate peroxidase subfamily.</text>
</comment>
<dbReference type="PROSITE" id="PS50873">
    <property type="entry name" value="PEROXIDASE_4"/>
    <property type="match status" value="1"/>
</dbReference>
<evidence type="ECO:0000256" key="18">
    <source>
        <dbReference type="PIRSR" id="PIRSR600823-4"/>
    </source>
</evidence>
<evidence type="ECO:0000256" key="6">
    <source>
        <dbReference type="ARBA" id="ARBA00022559"/>
    </source>
</evidence>
<keyword evidence="12 17" id="KW-0408">Iron</keyword>
<evidence type="ECO:0000256" key="14">
    <source>
        <dbReference type="ARBA" id="ARBA00023324"/>
    </source>
</evidence>
<evidence type="ECO:0000256" key="7">
    <source>
        <dbReference type="ARBA" id="ARBA00022617"/>
    </source>
</evidence>
<name>A0A8B8M530_ABRPR</name>
<feature type="binding site" evidence="17">
    <location>
        <position position="116"/>
    </location>
    <ligand>
        <name>Ca(2+)</name>
        <dbReference type="ChEBI" id="CHEBI:29108"/>
        <label>1</label>
    </ligand>
</feature>
<dbReference type="GO" id="GO:0020037">
    <property type="term" value="F:heme binding"/>
    <property type="evidence" value="ECO:0007669"/>
    <property type="project" value="UniProtKB-UniRule"/>
</dbReference>
<dbReference type="InterPro" id="IPR019793">
    <property type="entry name" value="Peroxidases_heam-ligand_BS"/>
</dbReference>
<dbReference type="EC" id="1.11.1.7" evidence="4 20"/>
<dbReference type="GO" id="GO:0046872">
    <property type="term" value="F:metal ion binding"/>
    <property type="evidence" value="ECO:0007669"/>
    <property type="project" value="UniProtKB-UniRule"/>
</dbReference>
<evidence type="ECO:0000256" key="2">
    <source>
        <dbReference type="ARBA" id="ARBA00002322"/>
    </source>
</evidence>
<dbReference type="GO" id="GO:0005576">
    <property type="term" value="C:extracellular region"/>
    <property type="evidence" value="ECO:0007669"/>
    <property type="project" value="UniProtKB-SubCell"/>
</dbReference>
<feature type="disulfide bond" evidence="19">
    <location>
        <begin position="110"/>
        <end position="115"/>
    </location>
</feature>
<evidence type="ECO:0000256" key="8">
    <source>
        <dbReference type="ARBA" id="ARBA00022723"/>
    </source>
</evidence>
<dbReference type="GO" id="GO:0140825">
    <property type="term" value="F:lactoperoxidase activity"/>
    <property type="evidence" value="ECO:0007669"/>
    <property type="project" value="UniProtKB-EC"/>
</dbReference>
<feature type="binding site" evidence="17">
    <location>
        <position position="109"/>
    </location>
    <ligand>
        <name>Ca(2+)</name>
        <dbReference type="ChEBI" id="CHEBI:29108"/>
        <label>1</label>
    </ligand>
</feature>
<dbReference type="SUPFAM" id="SSF48113">
    <property type="entry name" value="Heme-dependent peroxidases"/>
    <property type="match status" value="1"/>
</dbReference>
<comment type="cofactor">
    <cofactor evidence="17 20">
        <name>Ca(2+)</name>
        <dbReference type="ChEBI" id="CHEBI:29108"/>
    </cofactor>
    <text evidence="17 20">Binds 2 calcium ions per subunit.</text>
</comment>
<keyword evidence="5 20" id="KW-0964">Secreted</keyword>
<evidence type="ECO:0000256" key="16">
    <source>
        <dbReference type="PIRSR" id="PIRSR600823-2"/>
    </source>
</evidence>
<evidence type="ECO:0000313" key="22">
    <source>
        <dbReference type="Proteomes" id="UP000694853"/>
    </source>
</evidence>
<keyword evidence="6 20" id="KW-0575">Peroxidase</keyword>
<gene>
    <name evidence="23" type="primary">LOC113870438</name>
</gene>
<dbReference type="GO" id="GO:0006979">
    <property type="term" value="P:response to oxidative stress"/>
    <property type="evidence" value="ECO:0007669"/>
    <property type="project" value="UniProtKB-UniRule"/>
</dbReference>
<accession>A0A8B8M530</accession>
<dbReference type="RefSeq" id="XP_027362832.1">
    <property type="nucleotide sequence ID" value="XM_027507031.1"/>
</dbReference>
<keyword evidence="11 20" id="KW-0560">Oxidoreductase</keyword>
<evidence type="ECO:0000256" key="1">
    <source>
        <dbReference type="ARBA" id="ARBA00000189"/>
    </source>
</evidence>
<evidence type="ECO:0000259" key="21">
    <source>
        <dbReference type="PROSITE" id="PS50873"/>
    </source>
</evidence>
<protein>
    <recommendedName>
        <fullName evidence="4 20">Peroxidase</fullName>
        <ecNumber evidence="4 20">1.11.1.7</ecNumber>
    </recommendedName>
</protein>
<organism evidence="22 23">
    <name type="scientific">Abrus precatorius</name>
    <name type="common">Indian licorice</name>
    <name type="synonym">Glycine abrus</name>
    <dbReference type="NCBI Taxonomy" id="3816"/>
    <lineage>
        <taxon>Eukaryota</taxon>
        <taxon>Viridiplantae</taxon>
        <taxon>Streptophyta</taxon>
        <taxon>Embryophyta</taxon>
        <taxon>Tracheophyta</taxon>
        <taxon>Spermatophyta</taxon>
        <taxon>Magnoliopsida</taxon>
        <taxon>eudicotyledons</taxon>
        <taxon>Gunneridae</taxon>
        <taxon>Pentapetalae</taxon>
        <taxon>rosids</taxon>
        <taxon>fabids</taxon>
        <taxon>Fabales</taxon>
        <taxon>Fabaceae</taxon>
        <taxon>Papilionoideae</taxon>
        <taxon>50 kb inversion clade</taxon>
        <taxon>NPAAA clade</taxon>
        <taxon>indigoferoid/millettioid clade</taxon>
        <taxon>Abreae</taxon>
        <taxon>Abrus</taxon>
    </lineage>
</organism>
<feature type="binding site" evidence="17">
    <location>
        <position position="114"/>
    </location>
    <ligand>
        <name>Ca(2+)</name>
        <dbReference type="ChEBI" id="CHEBI:29108"/>
        <label>1</label>
    </ligand>
</feature>
<feature type="signal peptide" evidence="20">
    <location>
        <begin position="1"/>
        <end position="21"/>
    </location>
</feature>
<feature type="disulfide bond" evidence="19">
    <location>
        <begin position="245"/>
        <end position="277"/>
    </location>
</feature>
<dbReference type="PROSITE" id="PS00435">
    <property type="entry name" value="PEROXIDASE_1"/>
    <property type="match status" value="1"/>
</dbReference>
<comment type="cofactor">
    <cofactor evidence="17 20">
        <name>heme b</name>
        <dbReference type="ChEBI" id="CHEBI:60344"/>
    </cofactor>
    <text evidence="17 20">Binds 1 heme b (iron(II)-protoporphyrin IX) group per subunit.</text>
</comment>
<feature type="disulfide bond" evidence="19">
    <location>
        <begin position="165"/>
        <end position="369"/>
    </location>
</feature>
<dbReference type="Proteomes" id="UP000694853">
    <property type="component" value="Unplaced"/>
</dbReference>
<comment type="similarity">
    <text evidence="20">Belongs to the peroxidase family. Classical plant (class III) peroxidase subfamily.</text>
</comment>
<feature type="disulfide bond" evidence="19">
    <location>
        <begin position="77"/>
        <end position="159"/>
    </location>
</feature>
<evidence type="ECO:0000256" key="19">
    <source>
        <dbReference type="PIRSR" id="PIRSR600823-5"/>
    </source>
</evidence>
<proteinExistence type="inferred from homology"/>
<feature type="binding site" evidence="17">
    <location>
        <position position="112"/>
    </location>
    <ligand>
        <name>Ca(2+)</name>
        <dbReference type="ChEBI" id="CHEBI:29108"/>
        <label>1</label>
    </ligand>
</feature>
<keyword evidence="8 17" id="KW-0479">Metal-binding</keyword>
<dbReference type="InterPro" id="IPR000823">
    <property type="entry name" value="Peroxidase_pln"/>
</dbReference>
<dbReference type="OrthoDB" id="2113341at2759"/>
<dbReference type="InterPro" id="IPR019794">
    <property type="entry name" value="Peroxidases_AS"/>
</dbReference>
<dbReference type="PRINTS" id="PR00461">
    <property type="entry name" value="PLPEROXIDASE"/>
</dbReference>
<dbReference type="GO" id="GO:0042744">
    <property type="term" value="P:hydrogen peroxide catabolic process"/>
    <property type="evidence" value="ECO:0007669"/>
    <property type="project" value="UniProtKB-KW"/>
</dbReference>
<evidence type="ECO:0000256" key="12">
    <source>
        <dbReference type="ARBA" id="ARBA00023004"/>
    </source>
</evidence>
<keyword evidence="13 19" id="KW-1015">Disulfide bond</keyword>
<evidence type="ECO:0000256" key="17">
    <source>
        <dbReference type="PIRSR" id="PIRSR600823-3"/>
    </source>
</evidence>
<keyword evidence="22" id="KW-1185">Reference proteome</keyword>
<dbReference type="PANTHER" id="PTHR31517:SF59">
    <property type="entry name" value="PEROXIDASE"/>
    <property type="match status" value="1"/>
</dbReference>
<feature type="binding site" description="axial binding residue" evidence="17">
    <location>
        <position position="238"/>
    </location>
    <ligand>
        <name>heme b</name>
        <dbReference type="ChEBI" id="CHEBI:60344"/>
    </ligand>
    <ligandPart>
        <name>Fe</name>
        <dbReference type="ChEBI" id="CHEBI:18248"/>
    </ligandPart>
</feature>
<dbReference type="AlphaFoldDB" id="A0A8B8M530"/>
<dbReference type="InterPro" id="IPR010255">
    <property type="entry name" value="Haem_peroxidase_sf"/>
</dbReference>
<comment type="function">
    <text evidence="2">Removal of H(2)O(2), oxidation of toxic reductants, biosynthesis and degradation of lignin, suberization, auxin catabolism, response to environmental stresses such as wounding, pathogen attack and oxidative stress. These functions might be dependent on each isozyme/isoform in each plant tissue.</text>
</comment>
<feature type="chain" id="PRO_5034941560" description="Peroxidase" evidence="20">
    <location>
        <begin position="22"/>
        <end position="373"/>
    </location>
</feature>
<dbReference type="KEGG" id="aprc:113870438"/>
<keyword evidence="7 20" id="KW-0349">Heme</keyword>
<feature type="site" description="Transition state stabilizer" evidence="18">
    <location>
        <position position="104"/>
    </location>
</feature>
<dbReference type="PRINTS" id="PR00458">
    <property type="entry name" value="PEROXIDASE"/>
</dbReference>
<comment type="catalytic activity">
    <reaction evidence="1 20">
        <text>2 a phenolic donor + H2O2 = 2 a phenolic radical donor + 2 H2O</text>
        <dbReference type="Rhea" id="RHEA:56136"/>
        <dbReference type="ChEBI" id="CHEBI:15377"/>
        <dbReference type="ChEBI" id="CHEBI:16240"/>
        <dbReference type="ChEBI" id="CHEBI:139520"/>
        <dbReference type="ChEBI" id="CHEBI:139521"/>
        <dbReference type="EC" id="1.11.1.7"/>
    </reaction>
</comment>
<dbReference type="Pfam" id="PF00141">
    <property type="entry name" value="peroxidase"/>
    <property type="match status" value="1"/>
</dbReference>
<dbReference type="InterPro" id="IPR033905">
    <property type="entry name" value="Secretory_peroxidase"/>
</dbReference>
<evidence type="ECO:0000256" key="11">
    <source>
        <dbReference type="ARBA" id="ARBA00023002"/>
    </source>
</evidence>